<reference evidence="1" key="1">
    <citation type="submission" date="2023-06" db="EMBL/GenBank/DDBJ databases">
        <title>Genome-scale phylogeny and comparative genomics of the fungal order Sordariales.</title>
        <authorList>
            <consortium name="Lawrence Berkeley National Laboratory"/>
            <person name="Hensen N."/>
            <person name="Bonometti L."/>
            <person name="Westerberg I."/>
            <person name="Brannstrom I.O."/>
            <person name="Guillou S."/>
            <person name="Cros-Aarteil S."/>
            <person name="Calhoun S."/>
            <person name="Haridas S."/>
            <person name="Kuo A."/>
            <person name="Mondo S."/>
            <person name="Pangilinan J."/>
            <person name="Riley R."/>
            <person name="Labutti K."/>
            <person name="Andreopoulos B."/>
            <person name="Lipzen A."/>
            <person name="Chen C."/>
            <person name="Yanf M."/>
            <person name="Daum C."/>
            <person name="Ng V."/>
            <person name="Clum A."/>
            <person name="Steindorff A."/>
            <person name="Ohm R."/>
            <person name="Martin F."/>
            <person name="Silar P."/>
            <person name="Natvig D."/>
            <person name="Lalanne C."/>
            <person name="Gautier V."/>
            <person name="Ament-Velasquez S.L."/>
            <person name="Kruys A."/>
            <person name="Hutchinson M.I."/>
            <person name="Powell A.J."/>
            <person name="Barry K."/>
            <person name="Miller A.N."/>
            <person name="Grigoriev I.V."/>
            <person name="Debuchy R."/>
            <person name="Gladieux P."/>
            <person name="Thoren M.H."/>
            <person name="Johannesson H."/>
        </authorList>
    </citation>
    <scope>NUCLEOTIDE SEQUENCE</scope>
    <source>
        <strain evidence="1">CBS 606.72</strain>
    </source>
</reference>
<comment type="caution">
    <text evidence="1">The sequence shown here is derived from an EMBL/GenBank/DDBJ whole genome shotgun (WGS) entry which is preliminary data.</text>
</comment>
<protein>
    <submittedName>
        <fullName evidence="1">Uncharacterized protein</fullName>
    </submittedName>
</protein>
<gene>
    <name evidence="1" type="ORF">B0T14DRAFT_107781</name>
</gene>
<name>A0AA39X3C5_9PEZI</name>
<dbReference type="EMBL" id="JAULSU010000002">
    <property type="protein sequence ID" value="KAK0626529.1"/>
    <property type="molecule type" value="Genomic_DNA"/>
</dbReference>
<keyword evidence="2" id="KW-1185">Reference proteome</keyword>
<dbReference type="AlphaFoldDB" id="A0AA39X3C5"/>
<proteinExistence type="predicted"/>
<evidence type="ECO:0000313" key="1">
    <source>
        <dbReference type="EMBL" id="KAK0626529.1"/>
    </source>
</evidence>
<sequence length="182" mass="20154">MKPPRLARRRLFSWNMGVCLLGHKRKASELVASPSPRRQRHALSVPATSDIGTHHGYVIGRKRGVVIRLFPSAGHHAHLLGSPGPMGHIAPEVTDNVNGNVDSYIFTPPYHPHHHSPQLPISVGMSCPFHHMPPSASLPIQALATTPCCPLFAQFFINKSLKLLMLFCFKPTPPRTQEYLTI</sequence>
<organism evidence="1 2">
    <name type="scientific">Immersiella caudata</name>
    <dbReference type="NCBI Taxonomy" id="314043"/>
    <lineage>
        <taxon>Eukaryota</taxon>
        <taxon>Fungi</taxon>
        <taxon>Dikarya</taxon>
        <taxon>Ascomycota</taxon>
        <taxon>Pezizomycotina</taxon>
        <taxon>Sordariomycetes</taxon>
        <taxon>Sordariomycetidae</taxon>
        <taxon>Sordariales</taxon>
        <taxon>Lasiosphaeriaceae</taxon>
        <taxon>Immersiella</taxon>
    </lineage>
</organism>
<evidence type="ECO:0000313" key="2">
    <source>
        <dbReference type="Proteomes" id="UP001175000"/>
    </source>
</evidence>
<accession>A0AA39X3C5</accession>
<dbReference type="Proteomes" id="UP001175000">
    <property type="component" value="Unassembled WGS sequence"/>
</dbReference>